<protein>
    <submittedName>
        <fullName evidence="1">Uncharacterized protein</fullName>
    </submittedName>
</protein>
<evidence type="ECO:0000313" key="2">
    <source>
        <dbReference type="Proteomes" id="UP000241634"/>
    </source>
</evidence>
<gene>
    <name evidence="1" type="primary">36</name>
    <name evidence="1" type="ORF">SEA_MOOMOO_36</name>
</gene>
<organism evidence="1 2">
    <name type="scientific">Mycobacterium phage MooMoo</name>
    <dbReference type="NCBI Taxonomy" id="2108127"/>
    <lineage>
        <taxon>Viruses</taxon>
        <taxon>Duplodnaviria</taxon>
        <taxon>Heunggongvirae</taxon>
        <taxon>Uroviricota</taxon>
        <taxon>Caudoviricetes</taxon>
        <taxon>Gracegardnervirinae</taxon>
        <taxon>Moomoovirus</taxon>
        <taxon>Moomoovirus moomoo</taxon>
    </lineage>
</organism>
<dbReference type="GeneID" id="60335222"/>
<dbReference type="KEGG" id="vg:60335222"/>
<dbReference type="RefSeq" id="YP_009963637.1">
    <property type="nucleotide sequence ID" value="NC_051721.1"/>
</dbReference>
<sequence>MRWNIRKRENLLSLPWVVHAPDGSWAGGYASWREAMASTSVVSQLEAWLRTRT</sequence>
<dbReference type="EMBL" id="MH001449">
    <property type="protein sequence ID" value="AVO21703.1"/>
    <property type="molecule type" value="Genomic_DNA"/>
</dbReference>
<evidence type="ECO:0000313" key="1">
    <source>
        <dbReference type="EMBL" id="AVO21703.1"/>
    </source>
</evidence>
<proteinExistence type="predicted"/>
<keyword evidence="2" id="KW-1185">Reference proteome</keyword>
<accession>A0A2P1JRF8</accession>
<reference evidence="2" key="1">
    <citation type="submission" date="2018-02" db="EMBL/GenBank/DDBJ databases">
        <authorList>
            <person name="Cohen D.B."/>
            <person name="Kent A.D."/>
        </authorList>
    </citation>
    <scope>NUCLEOTIDE SEQUENCE [LARGE SCALE GENOMIC DNA]</scope>
</reference>
<dbReference type="Proteomes" id="UP000241634">
    <property type="component" value="Segment"/>
</dbReference>
<name>A0A2P1JRF8_9CAUD</name>